<accession>A0A3P6NAS7</accession>
<dbReference type="GO" id="GO:0017154">
    <property type="term" value="F:semaphorin receptor activity"/>
    <property type="evidence" value="ECO:0007669"/>
    <property type="project" value="InterPro"/>
</dbReference>
<evidence type="ECO:0000313" key="3">
    <source>
        <dbReference type="Proteomes" id="UP000267096"/>
    </source>
</evidence>
<dbReference type="Gene3D" id="2.60.40.10">
    <property type="entry name" value="Immunoglobulins"/>
    <property type="match status" value="1"/>
</dbReference>
<proteinExistence type="predicted"/>
<dbReference type="EMBL" id="UYRR01005058">
    <property type="protein sequence ID" value="VDK21542.1"/>
    <property type="molecule type" value="Genomic_DNA"/>
</dbReference>
<reference evidence="2 3" key="1">
    <citation type="submission" date="2018-11" db="EMBL/GenBank/DDBJ databases">
        <authorList>
            <consortium name="Pathogen Informatics"/>
        </authorList>
    </citation>
    <scope>NUCLEOTIDE SEQUENCE [LARGE SCALE GENOMIC DNA]</scope>
</reference>
<organism evidence="2 3">
    <name type="scientific">Anisakis simplex</name>
    <name type="common">Herring worm</name>
    <dbReference type="NCBI Taxonomy" id="6269"/>
    <lineage>
        <taxon>Eukaryota</taxon>
        <taxon>Metazoa</taxon>
        <taxon>Ecdysozoa</taxon>
        <taxon>Nematoda</taxon>
        <taxon>Chromadorea</taxon>
        <taxon>Rhabditida</taxon>
        <taxon>Spirurina</taxon>
        <taxon>Ascaridomorpha</taxon>
        <taxon>Ascaridoidea</taxon>
        <taxon>Anisakidae</taxon>
        <taxon>Anisakis</taxon>
        <taxon>Anisakis simplex complex</taxon>
    </lineage>
</organism>
<evidence type="ECO:0000313" key="2">
    <source>
        <dbReference type="EMBL" id="VDK21542.1"/>
    </source>
</evidence>
<dbReference type="GO" id="GO:0005886">
    <property type="term" value="C:plasma membrane"/>
    <property type="evidence" value="ECO:0007669"/>
    <property type="project" value="TreeGrafter"/>
</dbReference>
<dbReference type="Pfam" id="PF01833">
    <property type="entry name" value="TIG"/>
    <property type="match status" value="1"/>
</dbReference>
<protein>
    <recommendedName>
        <fullName evidence="1">IPT/TIG domain-containing protein</fullName>
    </recommendedName>
</protein>
<dbReference type="InterPro" id="IPR031148">
    <property type="entry name" value="Plexin"/>
</dbReference>
<dbReference type="PANTHER" id="PTHR22625">
    <property type="entry name" value="PLEXIN"/>
    <property type="match status" value="1"/>
</dbReference>
<dbReference type="OrthoDB" id="125363at2759"/>
<name>A0A3P6NAS7_ANISI</name>
<keyword evidence="3" id="KW-1185">Reference proteome</keyword>
<dbReference type="InterPro" id="IPR002909">
    <property type="entry name" value="IPT_dom"/>
</dbReference>
<feature type="domain" description="IPT/TIG" evidence="1">
    <location>
        <begin position="93"/>
        <end position="162"/>
    </location>
</feature>
<dbReference type="GO" id="GO:0030334">
    <property type="term" value="P:regulation of cell migration"/>
    <property type="evidence" value="ECO:0007669"/>
    <property type="project" value="TreeGrafter"/>
</dbReference>
<dbReference type="SUPFAM" id="SSF81296">
    <property type="entry name" value="E set domains"/>
    <property type="match status" value="1"/>
</dbReference>
<dbReference type="InterPro" id="IPR013783">
    <property type="entry name" value="Ig-like_fold"/>
</dbReference>
<dbReference type="InterPro" id="IPR014756">
    <property type="entry name" value="Ig_E-set"/>
</dbReference>
<dbReference type="PANTHER" id="PTHR22625:SF70">
    <property type="entry name" value="PLEXIN A, ISOFORM A"/>
    <property type="match status" value="1"/>
</dbReference>
<evidence type="ECO:0000259" key="1">
    <source>
        <dbReference type="Pfam" id="PF01833"/>
    </source>
</evidence>
<dbReference type="AlphaFoldDB" id="A0A3P6NAS7"/>
<dbReference type="GO" id="GO:0002116">
    <property type="term" value="C:semaphorin receptor complex"/>
    <property type="evidence" value="ECO:0007669"/>
    <property type="project" value="TreeGrafter"/>
</dbReference>
<gene>
    <name evidence="2" type="ORF">ASIM_LOCUS3318</name>
</gene>
<sequence length="238" mass="27042">MLQRPHMVVMDEDRAVKGPKCTIERDDLMHCFTPDLMIPHDRRNHPTIEHPLLLDYGFEMDGVRPGNISQLSGFNRMEIFPDPIVERFVDGRSYRSGDYLTINGKYLDAAASERDVQVKIGDELCNLTALANRALTCLPPDPTISNQLQYNDKPRVIVKIGGMNYDVGELVYNSKESDISPQVLVAISVAILGFHEDDYQKCALLIRDARSKLNMILLRLEGVDMECARAKQQNRCYE</sequence>
<dbReference type="Proteomes" id="UP000267096">
    <property type="component" value="Unassembled WGS sequence"/>
</dbReference>